<comment type="caution">
    <text evidence="1">The sequence shown here is derived from an EMBL/GenBank/DDBJ whole genome shotgun (WGS) entry which is preliminary data.</text>
</comment>
<dbReference type="Gene3D" id="3.60.15.10">
    <property type="entry name" value="Ribonuclease Z/Hydroxyacylglutathione hydrolase-like"/>
    <property type="match status" value="1"/>
</dbReference>
<gene>
    <name evidence="1" type="ORF">TPR58_14315</name>
</gene>
<name>A0ABV0BE33_9SPHN</name>
<dbReference type="Proteomes" id="UP001427805">
    <property type="component" value="Unassembled WGS sequence"/>
</dbReference>
<protein>
    <recommendedName>
        <fullName evidence="3">Metallo-beta-lactamase domain-containing protein</fullName>
    </recommendedName>
</protein>
<reference evidence="1 2" key="1">
    <citation type="submission" date="2024-05" db="EMBL/GenBank/DDBJ databases">
        <title>Sphingomonas sp. HF-S3 16S ribosomal RNA gene Genome sequencing and assembly.</title>
        <authorList>
            <person name="Lee H."/>
        </authorList>
    </citation>
    <scope>NUCLEOTIDE SEQUENCE [LARGE SCALE GENOMIC DNA]</scope>
    <source>
        <strain evidence="1 2">HF-S3</strain>
    </source>
</reference>
<sequence length="467" mass="51491">MRVHSISLKYLAEDGGPTFLHNRRQMPVGQGGLHIGALKLFSSGDLEYVEPGFFGFATGIRAFGRADLRYVYDCGSEPKRLVNSGVKELRNACPDRRLDMLFLSHFDRDHMNGIPALLHKTKGFQVDTIVLPYLDTAARVAALARAFAQSGTFGGSVDRFFIDMIFDPGGTLAQFRPRQILFIRSDGGDVPPDVDGGPEIRPGSGPEVRAERDTEAINWLIKPAFPGDPQRPLLLNMMAQAASSSRIEVRNAAIVAHDPSWSLLWKFLPYVRTPDPAALATFCTLVEGLFKWPAGSFAFHIGDTGVRQKMVTKFREKMGAIYKSAFKDKNLGSMSLYSGLMEPDTVDALAHSPQLPTHDLTKIGWMGTGDAHLEKPVERGAFTSFYGSDIDHVAGFALPHHGAIKNSDPVNLVGDADTYIAAADPIHDWEHPHWSLRKAVYDRGSSFRHVRAWPATGFDESFIISPK</sequence>
<dbReference type="SUPFAM" id="SSF56281">
    <property type="entry name" value="Metallo-hydrolase/oxidoreductase"/>
    <property type="match status" value="1"/>
</dbReference>
<proteinExistence type="predicted"/>
<accession>A0ABV0BE33</accession>
<dbReference type="InterPro" id="IPR036866">
    <property type="entry name" value="RibonucZ/Hydroxyglut_hydro"/>
</dbReference>
<evidence type="ECO:0000313" key="1">
    <source>
        <dbReference type="EMBL" id="MEN3748345.1"/>
    </source>
</evidence>
<organism evidence="1 2">
    <name type="scientific">Sphingomonas rustica</name>
    <dbReference type="NCBI Taxonomy" id="3103142"/>
    <lineage>
        <taxon>Bacteria</taxon>
        <taxon>Pseudomonadati</taxon>
        <taxon>Pseudomonadota</taxon>
        <taxon>Alphaproteobacteria</taxon>
        <taxon>Sphingomonadales</taxon>
        <taxon>Sphingomonadaceae</taxon>
        <taxon>Sphingomonas</taxon>
    </lineage>
</organism>
<dbReference type="RefSeq" id="WP_346247367.1">
    <property type="nucleotide sequence ID" value="NZ_JBDIZK010000008.1"/>
</dbReference>
<dbReference type="EMBL" id="JBDIZK010000008">
    <property type="protein sequence ID" value="MEN3748345.1"/>
    <property type="molecule type" value="Genomic_DNA"/>
</dbReference>
<evidence type="ECO:0008006" key="3">
    <source>
        <dbReference type="Google" id="ProtNLM"/>
    </source>
</evidence>
<evidence type="ECO:0000313" key="2">
    <source>
        <dbReference type="Proteomes" id="UP001427805"/>
    </source>
</evidence>
<keyword evidence="2" id="KW-1185">Reference proteome</keyword>